<gene>
    <name evidence="1" type="ORF">GCM10017643_03010</name>
</gene>
<dbReference type="Proteomes" id="UP001143370">
    <property type="component" value="Unassembled WGS sequence"/>
</dbReference>
<dbReference type="AlphaFoldDB" id="A0A9W6J3K5"/>
<evidence type="ECO:0008006" key="3">
    <source>
        <dbReference type="Google" id="ProtNLM"/>
    </source>
</evidence>
<sequence length="285" mass="30871">MPDVVWKQAASRIKGGRKGGINPENPTHYADIDQPLPDGRTLRDICAADPSKVTVADWQQYYDALGHTRPGERGLLPFRVWQFFDTMVEAVKNKDIAAYVCAAGIAAHYVGDACQSLHGSYLNNGYPDGRGEDVHSAYETAMIDHQAAVLLPLIAQEVAAATDRPALLENGQEVAVAIFDLMVRTATALPPVDLVDAYIETGGGKSRRVTSALWRQFGQATAAAMADGARTLAFIWDSAWAAGGGNRLGEERLGAVDTVALRKLYEDKTFMPSLTLDQIGDVLRR</sequence>
<protein>
    <recommendedName>
        <fullName evidence="3">S1/P1 Nuclease</fullName>
    </recommendedName>
</protein>
<accession>A0A9W6J3K5</accession>
<organism evidence="1 2">
    <name type="scientific">Ancylobacter dichloromethanicus</name>
    <dbReference type="NCBI Taxonomy" id="518825"/>
    <lineage>
        <taxon>Bacteria</taxon>
        <taxon>Pseudomonadati</taxon>
        <taxon>Pseudomonadota</taxon>
        <taxon>Alphaproteobacteria</taxon>
        <taxon>Hyphomicrobiales</taxon>
        <taxon>Xanthobacteraceae</taxon>
        <taxon>Ancylobacter</taxon>
    </lineage>
</organism>
<reference evidence="1" key="2">
    <citation type="submission" date="2023-01" db="EMBL/GenBank/DDBJ databases">
        <authorList>
            <person name="Sun Q."/>
            <person name="Evtushenko L."/>
        </authorList>
    </citation>
    <scope>NUCLEOTIDE SEQUENCE</scope>
    <source>
        <strain evidence="1">VKM B-2484</strain>
    </source>
</reference>
<evidence type="ECO:0000313" key="1">
    <source>
        <dbReference type="EMBL" id="GLK70186.1"/>
    </source>
</evidence>
<dbReference type="InterPro" id="IPR008947">
    <property type="entry name" value="PLipase_C/P1_nuclease_dom_sf"/>
</dbReference>
<dbReference type="EMBL" id="BSFJ01000002">
    <property type="protein sequence ID" value="GLK70186.1"/>
    <property type="molecule type" value="Genomic_DNA"/>
</dbReference>
<keyword evidence="2" id="KW-1185">Reference proteome</keyword>
<dbReference type="GO" id="GO:0016788">
    <property type="term" value="F:hydrolase activity, acting on ester bonds"/>
    <property type="evidence" value="ECO:0007669"/>
    <property type="project" value="InterPro"/>
</dbReference>
<name>A0A9W6J3K5_9HYPH</name>
<evidence type="ECO:0000313" key="2">
    <source>
        <dbReference type="Proteomes" id="UP001143370"/>
    </source>
</evidence>
<proteinExistence type="predicted"/>
<dbReference type="SUPFAM" id="SSF48537">
    <property type="entry name" value="Phospholipase C/P1 nuclease"/>
    <property type="match status" value="1"/>
</dbReference>
<reference evidence="1" key="1">
    <citation type="journal article" date="2014" name="Int. J. Syst. Evol. Microbiol.">
        <title>Complete genome sequence of Corynebacterium casei LMG S-19264T (=DSM 44701T), isolated from a smear-ripened cheese.</title>
        <authorList>
            <consortium name="US DOE Joint Genome Institute (JGI-PGF)"/>
            <person name="Walter F."/>
            <person name="Albersmeier A."/>
            <person name="Kalinowski J."/>
            <person name="Ruckert C."/>
        </authorList>
    </citation>
    <scope>NUCLEOTIDE SEQUENCE</scope>
    <source>
        <strain evidence="1">VKM B-2484</strain>
    </source>
</reference>
<comment type="caution">
    <text evidence="1">The sequence shown here is derived from an EMBL/GenBank/DDBJ whole genome shotgun (WGS) entry which is preliminary data.</text>
</comment>
<dbReference type="Gene3D" id="1.10.575.10">
    <property type="entry name" value="P1 Nuclease"/>
    <property type="match status" value="1"/>
</dbReference>